<organism evidence="1 2">
    <name type="scientific">Streptomyces albipurpureus</name>
    <dbReference type="NCBI Taxonomy" id="2897419"/>
    <lineage>
        <taxon>Bacteria</taxon>
        <taxon>Bacillati</taxon>
        <taxon>Actinomycetota</taxon>
        <taxon>Actinomycetes</taxon>
        <taxon>Kitasatosporales</taxon>
        <taxon>Streptomycetaceae</taxon>
        <taxon>Streptomyces</taxon>
    </lineage>
</organism>
<keyword evidence="2" id="KW-1185">Reference proteome</keyword>
<protein>
    <submittedName>
        <fullName evidence="1">Uncharacterized protein</fullName>
    </submittedName>
</protein>
<comment type="caution">
    <text evidence="1">The sequence shown here is derived from an EMBL/GenBank/DDBJ whole genome shotgun (WGS) entry which is preliminary data.</text>
</comment>
<reference evidence="1" key="1">
    <citation type="submission" date="2022-06" db="EMBL/GenBank/DDBJ databases">
        <title>Genome public.</title>
        <authorList>
            <person name="Sun Q."/>
        </authorList>
    </citation>
    <scope>NUCLEOTIDE SEQUENCE</scope>
    <source>
        <strain evidence="1">CWNU-1</strain>
    </source>
</reference>
<name>A0ABT0UIL9_9ACTN</name>
<dbReference type="RefSeq" id="WP_250918631.1">
    <property type="nucleotide sequence ID" value="NZ_JAMQAW010000007.1"/>
</dbReference>
<accession>A0ABT0UIL9</accession>
<sequence length="95" mass="10740">MEGGEFVARGYFKASGDKFILTKKSNQTYSGRTYLEYKYIKINGQLQEGTHHGVSAVGVPVTFDHNFGEGRAVKFRICVEDSFWDPCSEWETGYA</sequence>
<dbReference type="Proteomes" id="UP001431429">
    <property type="component" value="Unassembled WGS sequence"/>
</dbReference>
<proteinExistence type="predicted"/>
<evidence type="ECO:0000313" key="2">
    <source>
        <dbReference type="Proteomes" id="UP001431429"/>
    </source>
</evidence>
<gene>
    <name evidence="1" type="ORF">NBG84_08250</name>
</gene>
<evidence type="ECO:0000313" key="1">
    <source>
        <dbReference type="EMBL" id="MCM2388290.1"/>
    </source>
</evidence>
<dbReference type="EMBL" id="JAMQAW010000007">
    <property type="protein sequence ID" value="MCM2388290.1"/>
    <property type="molecule type" value="Genomic_DNA"/>
</dbReference>